<dbReference type="EMBL" id="HBHW01017688">
    <property type="protein sequence ID" value="CAE0045772.1"/>
    <property type="molecule type" value="Transcribed_RNA"/>
</dbReference>
<evidence type="ECO:0000256" key="1">
    <source>
        <dbReference type="SAM" id="Phobius"/>
    </source>
</evidence>
<feature type="transmembrane region" description="Helical" evidence="1">
    <location>
        <begin position="120"/>
        <end position="139"/>
    </location>
</feature>
<gene>
    <name evidence="2" type="ORF">RMAR00112_LOCUS13747</name>
</gene>
<accession>A0A7S2ZPX7</accession>
<feature type="transmembrane region" description="Helical" evidence="1">
    <location>
        <begin position="95"/>
        <end position="114"/>
    </location>
</feature>
<proteinExistence type="predicted"/>
<organism evidence="2">
    <name type="scientific">Rhodosorus marinus</name>
    <dbReference type="NCBI Taxonomy" id="101924"/>
    <lineage>
        <taxon>Eukaryota</taxon>
        <taxon>Rhodophyta</taxon>
        <taxon>Stylonematophyceae</taxon>
        <taxon>Stylonematales</taxon>
        <taxon>Stylonemataceae</taxon>
        <taxon>Rhodosorus</taxon>
    </lineage>
</organism>
<feature type="transmembrane region" description="Helical" evidence="1">
    <location>
        <begin position="26"/>
        <end position="51"/>
    </location>
</feature>
<sequence length="173" mass="17971">MDDGGCCGLGGGGGGKWEKVVYWTNLLVAILLIVAGIVSIIAFFITITAALSNPLSFAIFCYSIICGVLLFFGTIGKPEKLLNSFGFLKGPRLRAIFEFFMGTLCITAGFSGGASGISNIFLLIAGFPSIVISPFTFFYGKDHDVGAIDDTDYLAGGGVARGGGQSRATASVI</sequence>
<keyword evidence="1" id="KW-1133">Transmembrane helix</keyword>
<dbReference type="AlphaFoldDB" id="A0A7S2ZPX7"/>
<reference evidence="2" key="1">
    <citation type="submission" date="2021-01" db="EMBL/GenBank/DDBJ databases">
        <authorList>
            <person name="Corre E."/>
            <person name="Pelletier E."/>
            <person name="Niang G."/>
            <person name="Scheremetjew M."/>
            <person name="Finn R."/>
            <person name="Kale V."/>
            <person name="Holt S."/>
            <person name="Cochrane G."/>
            <person name="Meng A."/>
            <person name="Brown T."/>
            <person name="Cohen L."/>
        </authorList>
    </citation>
    <scope>NUCLEOTIDE SEQUENCE</scope>
    <source>
        <strain evidence="2">CCMP 769</strain>
    </source>
</reference>
<keyword evidence="1" id="KW-0472">Membrane</keyword>
<name>A0A7S2ZPX7_9RHOD</name>
<evidence type="ECO:0000313" key="2">
    <source>
        <dbReference type="EMBL" id="CAE0045772.1"/>
    </source>
</evidence>
<protein>
    <submittedName>
        <fullName evidence="2">Uncharacterized protein</fullName>
    </submittedName>
</protein>
<keyword evidence="1" id="KW-0812">Transmembrane</keyword>
<feature type="transmembrane region" description="Helical" evidence="1">
    <location>
        <begin position="57"/>
        <end position="75"/>
    </location>
</feature>